<dbReference type="RefSeq" id="WP_054583256.1">
    <property type="nucleotide sequence ID" value="NZ_LGUC01000001.1"/>
</dbReference>
<name>A0A0P7GND7_9EURY</name>
<dbReference type="STRING" id="699431.SY89_00918"/>
<dbReference type="OrthoDB" id="324054at2157"/>
<reference evidence="2" key="1">
    <citation type="submission" date="2013-11" db="EMBL/GenBank/DDBJ databases">
        <authorList>
            <person name="Hoang H.T."/>
            <person name="Killian M.L."/>
            <person name="Madson D.M."/>
            <person name="Arruda P.H.E."/>
            <person name="Sun D."/>
            <person name="Schwartz K.J."/>
            <person name="Yoon K."/>
        </authorList>
    </citation>
    <scope>NUCLEOTIDE SEQUENCE [LARGE SCALE GENOMIC DNA]</scope>
    <source>
        <strain evidence="2">CDK2</strain>
    </source>
</reference>
<organism evidence="1 2">
    <name type="scientific">Halolamina pelagica</name>
    <dbReference type="NCBI Taxonomy" id="699431"/>
    <lineage>
        <taxon>Archaea</taxon>
        <taxon>Methanobacteriati</taxon>
        <taxon>Methanobacteriota</taxon>
        <taxon>Stenosarchaea group</taxon>
        <taxon>Halobacteria</taxon>
        <taxon>Halobacteriales</taxon>
        <taxon>Haloferacaceae</taxon>
    </lineage>
</organism>
<keyword evidence="2" id="KW-1185">Reference proteome</keyword>
<evidence type="ECO:0000313" key="2">
    <source>
        <dbReference type="Proteomes" id="UP000050535"/>
    </source>
</evidence>
<dbReference type="Proteomes" id="UP000050535">
    <property type="component" value="Unassembled WGS sequence"/>
</dbReference>
<proteinExistence type="predicted"/>
<evidence type="ECO:0008006" key="3">
    <source>
        <dbReference type="Google" id="ProtNLM"/>
    </source>
</evidence>
<evidence type="ECO:0000313" key="1">
    <source>
        <dbReference type="EMBL" id="KPN30192.1"/>
    </source>
</evidence>
<protein>
    <recommendedName>
        <fullName evidence="3">Transcriptional regulator</fullName>
    </recommendedName>
</protein>
<comment type="caution">
    <text evidence="1">The sequence shown here is derived from an EMBL/GenBank/DDBJ whole genome shotgun (WGS) entry which is preliminary data.</text>
</comment>
<accession>A0A0P7GND7</accession>
<sequence>MGDVAVRVENAKAVIDRWNTVFTALSAEPRRQLVVSLSDAPPGETVALPESARNPNVPIVLAEFRLRLRHVHLPLLADCGFIEWQREPFVAARGPQFDEIAIVLESLQRTAGDVPDSLVVGCQRLERERQSRRR</sequence>
<dbReference type="EMBL" id="LGUC01000001">
    <property type="protein sequence ID" value="KPN30192.1"/>
    <property type="molecule type" value="Genomic_DNA"/>
</dbReference>
<dbReference type="AlphaFoldDB" id="A0A0P7GND7"/>
<gene>
    <name evidence="1" type="ORF">SY89_00918</name>
</gene>